<dbReference type="Proteomes" id="UP000030675">
    <property type="component" value="Unassembled WGS sequence"/>
</dbReference>
<gene>
    <name evidence="1" type="ORF">PLEI_0023</name>
</gene>
<reference evidence="2" key="1">
    <citation type="submission" date="2012-12" db="EMBL/GenBank/DDBJ databases">
        <title>Genome Sequence of Photobacterium leiognathi lrivu.4.1.</title>
        <authorList>
            <person name="Urbanczyk H."/>
            <person name="Ogura Y."/>
            <person name="Hayashi T."/>
            <person name="Dunlap P.V."/>
        </authorList>
    </citation>
    <scope>NUCLEOTIDE SEQUENCE [LARGE SCALE GENOMIC DNA]</scope>
    <source>
        <strain evidence="2">lrivu.4.1</strain>
    </source>
</reference>
<sequence length="67" mass="7956">MEDKTFDFSRHVSWKTGTKVFIEKVTLAERYNVGVRTIENWIKSSKLPEPIRRNGRILGWIEDHPNQ</sequence>
<organism evidence="1 2">
    <name type="scientific">Photobacterium leiognathi lrivu.4.1</name>
    <dbReference type="NCBI Taxonomy" id="1248232"/>
    <lineage>
        <taxon>Bacteria</taxon>
        <taxon>Pseudomonadati</taxon>
        <taxon>Pseudomonadota</taxon>
        <taxon>Gammaproteobacteria</taxon>
        <taxon>Vibrionales</taxon>
        <taxon>Vibrionaceae</taxon>
        <taxon>Photobacterium</taxon>
    </lineage>
</organism>
<dbReference type="RefSeq" id="WP_023930935.1">
    <property type="nucleotide sequence ID" value="NZ_DF196807.1"/>
</dbReference>
<dbReference type="HOGENOM" id="CLU_2808689_0_0_6"/>
<evidence type="ECO:0000313" key="1">
    <source>
        <dbReference type="EMBL" id="GAD28384.1"/>
    </source>
</evidence>
<evidence type="ECO:0008006" key="3">
    <source>
        <dbReference type="Google" id="ProtNLM"/>
    </source>
</evidence>
<protein>
    <recommendedName>
        <fullName evidence="3">DNA-binding protein</fullName>
    </recommendedName>
</protein>
<name>V5EM39_PHOLE</name>
<accession>V5EM39</accession>
<dbReference type="EMBL" id="DF196807">
    <property type="protein sequence ID" value="GAD28384.1"/>
    <property type="molecule type" value="Genomic_DNA"/>
</dbReference>
<dbReference type="AlphaFoldDB" id="V5EM39"/>
<proteinExistence type="predicted"/>
<evidence type="ECO:0000313" key="2">
    <source>
        <dbReference type="Proteomes" id="UP000030675"/>
    </source>
</evidence>